<protein>
    <submittedName>
        <fullName evidence="5">Glycosyltransferase</fullName>
    </submittedName>
</protein>
<evidence type="ECO:0000256" key="3">
    <source>
        <dbReference type="ARBA" id="ARBA00022679"/>
    </source>
</evidence>
<comment type="similarity">
    <text evidence="1">Belongs to the glycosyltransferase 2 family.</text>
</comment>
<evidence type="ECO:0000256" key="1">
    <source>
        <dbReference type="ARBA" id="ARBA00006739"/>
    </source>
</evidence>
<organism evidence="5 6">
    <name type="scientific">Weissella diestrammenae</name>
    <dbReference type="NCBI Taxonomy" id="1162633"/>
    <lineage>
        <taxon>Bacteria</taxon>
        <taxon>Bacillati</taxon>
        <taxon>Bacillota</taxon>
        <taxon>Bacilli</taxon>
        <taxon>Lactobacillales</taxon>
        <taxon>Lactobacillaceae</taxon>
        <taxon>Weissella</taxon>
    </lineage>
</organism>
<gene>
    <name evidence="5" type="ORF">H9L19_02045</name>
</gene>
<keyword evidence="6" id="KW-1185">Reference proteome</keyword>
<dbReference type="Gene3D" id="3.90.550.10">
    <property type="entry name" value="Spore Coat Polysaccharide Biosynthesis Protein SpsA, Chain A"/>
    <property type="match status" value="1"/>
</dbReference>
<dbReference type="AlphaFoldDB" id="A0A7G9T6F4"/>
<name>A0A7G9T6F4_9LACO</name>
<proteinExistence type="inferred from homology"/>
<keyword evidence="3 5" id="KW-0808">Transferase</keyword>
<feature type="domain" description="Glycosyltransferase 2-like" evidence="4">
    <location>
        <begin position="21"/>
        <end position="129"/>
    </location>
</feature>
<dbReference type="Pfam" id="PF00535">
    <property type="entry name" value="Glycos_transf_2"/>
    <property type="match status" value="1"/>
</dbReference>
<keyword evidence="2" id="KW-0328">Glycosyltransferase</keyword>
<dbReference type="Proteomes" id="UP000515800">
    <property type="component" value="Chromosome"/>
</dbReference>
<dbReference type="InterPro" id="IPR001173">
    <property type="entry name" value="Glyco_trans_2-like"/>
</dbReference>
<dbReference type="InterPro" id="IPR050834">
    <property type="entry name" value="Glycosyltransf_2"/>
</dbReference>
<sequence>MTDKNPSTDKKKQATNWPKYSILMSVYQNDQAEFLDRAIASMFAQTVPFDEFIIVVDGPILETVQAVLDQHQGRIKLLKLENNVGLGSALNYGLQHATNELIVRMDADDISLPERVEKQLAYLVAYPATEILSANIEEIDCFGQSTGLVKKMPVTNTEIRQMMVYRNPINHPAVVFKKSVIEAVGGYQDLYHHEDYFLWVRLFEQGHVFGNVDEVLVKMRMTQDSLRRRQGWQLFQSSTYLSRYMLTHTLMTRRQYRRRQGIYLVKTMMPVWLLKKVYQLLLRTKC</sequence>
<reference evidence="5 6" key="1">
    <citation type="submission" date="2020-08" db="EMBL/GenBank/DDBJ databases">
        <title>Genome sequence of Weissella diestrammenae KACC 16890T.</title>
        <authorList>
            <person name="Hyun D.-W."/>
            <person name="Bae J.-W."/>
        </authorList>
    </citation>
    <scope>NUCLEOTIDE SEQUENCE [LARGE SCALE GENOMIC DNA]</scope>
    <source>
        <strain evidence="5 6">KACC 16890</strain>
    </source>
</reference>
<evidence type="ECO:0000256" key="2">
    <source>
        <dbReference type="ARBA" id="ARBA00022676"/>
    </source>
</evidence>
<dbReference type="GO" id="GO:0016757">
    <property type="term" value="F:glycosyltransferase activity"/>
    <property type="evidence" value="ECO:0007669"/>
    <property type="project" value="UniProtKB-KW"/>
</dbReference>
<dbReference type="RefSeq" id="WP_187529511.1">
    <property type="nucleotide sequence ID" value="NZ_CP060724.1"/>
</dbReference>
<dbReference type="PANTHER" id="PTHR43685">
    <property type="entry name" value="GLYCOSYLTRANSFERASE"/>
    <property type="match status" value="1"/>
</dbReference>
<evidence type="ECO:0000313" key="6">
    <source>
        <dbReference type="Proteomes" id="UP000515800"/>
    </source>
</evidence>
<evidence type="ECO:0000313" key="5">
    <source>
        <dbReference type="EMBL" id="QNN75679.1"/>
    </source>
</evidence>
<evidence type="ECO:0000259" key="4">
    <source>
        <dbReference type="Pfam" id="PF00535"/>
    </source>
</evidence>
<dbReference type="SUPFAM" id="SSF53448">
    <property type="entry name" value="Nucleotide-diphospho-sugar transferases"/>
    <property type="match status" value="1"/>
</dbReference>
<dbReference type="PANTHER" id="PTHR43685:SF5">
    <property type="entry name" value="GLYCOSYLTRANSFERASE EPSE-RELATED"/>
    <property type="match status" value="1"/>
</dbReference>
<dbReference type="InterPro" id="IPR029044">
    <property type="entry name" value="Nucleotide-diphossugar_trans"/>
</dbReference>
<dbReference type="EMBL" id="CP060724">
    <property type="protein sequence ID" value="QNN75679.1"/>
    <property type="molecule type" value="Genomic_DNA"/>
</dbReference>
<accession>A0A7G9T6F4</accession>
<dbReference type="KEGG" id="wdi:H9L19_02045"/>